<organism evidence="2 3">
    <name type="scientific">Halarcobacter ebronensis</name>
    <dbReference type="NCBI Taxonomy" id="1462615"/>
    <lineage>
        <taxon>Bacteria</taxon>
        <taxon>Pseudomonadati</taxon>
        <taxon>Campylobacterota</taxon>
        <taxon>Epsilonproteobacteria</taxon>
        <taxon>Campylobacterales</taxon>
        <taxon>Arcobacteraceae</taxon>
        <taxon>Halarcobacter</taxon>
    </lineage>
</organism>
<proteinExistence type="predicted"/>
<name>A0A4Q1AP79_9BACT</name>
<evidence type="ECO:0000313" key="3">
    <source>
        <dbReference type="Proteomes" id="UP000289758"/>
    </source>
</evidence>
<accession>A0A4Q1AP79</accession>
<dbReference type="PANTHER" id="PTHR33937:SF2">
    <property type="entry name" value="DINITROGENASE IRON-MOLYBDENUM COFACTOR BIOSYNTHESIS DOMAIN-CONTAINING PROTEIN"/>
    <property type="match status" value="1"/>
</dbReference>
<dbReference type="Gene3D" id="3.30.420.130">
    <property type="entry name" value="Dinitrogenase iron-molybdenum cofactor biosynthesis domain"/>
    <property type="match status" value="1"/>
</dbReference>
<sequence>MLAIPLDKNDSTTISDLFGNAPYFALLDIKTNKYKVEKNSGCGNGLETASFVKNSGANATIFFHMGDGVFKNFYENNIKVYCVEKKYLTIEEISKKVAEKSLAVVTKENAKALLDSGTATCRCECND</sequence>
<protein>
    <submittedName>
        <fullName evidence="2">Dinitrogenase iron-molybdenum cofactor biosynthesis protein</fullName>
    </submittedName>
</protein>
<evidence type="ECO:0000259" key="1">
    <source>
        <dbReference type="Pfam" id="PF02579"/>
    </source>
</evidence>
<feature type="domain" description="Dinitrogenase iron-molybdenum cofactor biosynthesis" evidence="1">
    <location>
        <begin position="12"/>
        <end position="97"/>
    </location>
</feature>
<dbReference type="Proteomes" id="UP000289758">
    <property type="component" value="Unassembled WGS sequence"/>
</dbReference>
<keyword evidence="3" id="KW-1185">Reference proteome</keyword>
<dbReference type="InterPro" id="IPR051840">
    <property type="entry name" value="NifX/NifY_domain"/>
</dbReference>
<dbReference type="OrthoDB" id="5348293at2"/>
<dbReference type="SUPFAM" id="SSF53146">
    <property type="entry name" value="Nitrogenase accessory factor-like"/>
    <property type="match status" value="1"/>
</dbReference>
<reference evidence="2 3" key="1">
    <citation type="submission" date="2017-10" db="EMBL/GenBank/DDBJ databases">
        <title>Genomics of the genus Arcobacter.</title>
        <authorList>
            <person name="Perez-Cataluna A."/>
            <person name="Figueras M.J."/>
        </authorList>
    </citation>
    <scope>NUCLEOTIDE SEQUENCE [LARGE SCALE GENOMIC DNA]</scope>
    <source>
        <strain evidence="2 3">CECT 8441</strain>
    </source>
</reference>
<dbReference type="EMBL" id="PDKK01000001">
    <property type="protein sequence ID" value="RXK08418.1"/>
    <property type="molecule type" value="Genomic_DNA"/>
</dbReference>
<dbReference type="InterPro" id="IPR003731">
    <property type="entry name" value="Di-Nase_FeMo-co_biosynth"/>
</dbReference>
<evidence type="ECO:0000313" key="2">
    <source>
        <dbReference type="EMBL" id="RXK08418.1"/>
    </source>
</evidence>
<dbReference type="RefSeq" id="WP_129085989.1">
    <property type="nucleotide sequence ID" value="NZ_CP053836.1"/>
</dbReference>
<dbReference type="InterPro" id="IPR036105">
    <property type="entry name" value="DiNase_FeMo-co_biosyn_sf"/>
</dbReference>
<gene>
    <name evidence="2" type="ORF">CRV07_01040</name>
</gene>
<dbReference type="PANTHER" id="PTHR33937">
    <property type="entry name" value="IRON-MOLYBDENUM PROTEIN-RELATED-RELATED"/>
    <property type="match status" value="1"/>
</dbReference>
<dbReference type="AlphaFoldDB" id="A0A4Q1AP79"/>
<dbReference type="Pfam" id="PF02579">
    <property type="entry name" value="Nitro_FeMo-Co"/>
    <property type="match status" value="1"/>
</dbReference>
<comment type="caution">
    <text evidence="2">The sequence shown here is derived from an EMBL/GenBank/DDBJ whole genome shotgun (WGS) entry which is preliminary data.</text>
</comment>